<dbReference type="Pfam" id="PF13378">
    <property type="entry name" value="MR_MLE_C"/>
    <property type="match status" value="1"/>
</dbReference>
<dbReference type="SMART" id="SM00922">
    <property type="entry name" value="MR_MLE"/>
    <property type="match status" value="1"/>
</dbReference>
<dbReference type="PROSITE" id="PS00908">
    <property type="entry name" value="MR_MLE_1"/>
    <property type="match status" value="1"/>
</dbReference>
<accession>A0ABS7NKS1</accession>
<dbReference type="SFLD" id="SFLDS00001">
    <property type="entry name" value="Enolase"/>
    <property type="match status" value="1"/>
</dbReference>
<feature type="domain" description="Mandelate racemase/muconate lactonizing enzyme C-terminal" evidence="2">
    <location>
        <begin position="142"/>
        <end position="237"/>
    </location>
</feature>
<proteinExistence type="predicted"/>
<dbReference type="InterPro" id="IPR013341">
    <property type="entry name" value="Mandelate_racemase_N_dom"/>
</dbReference>
<dbReference type="InterPro" id="IPR013342">
    <property type="entry name" value="Mandelate_racemase_C"/>
</dbReference>
<dbReference type="InterPro" id="IPR034593">
    <property type="entry name" value="DgoD-like"/>
</dbReference>
<dbReference type="EMBL" id="JAHVJA010000011">
    <property type="protein sequence ID" value="MBY6141536.1"/>
    <property type="molecule type" value="Genomic_DNA"/>
</dbReference>
<keyword evidence="4" id="KW-1185">Reference proteome</keyword>
<dbReference type="PANTHER" id="PTHR48080">
    <property type="entry name" value="D-GALACTONATE DEHYDRATASE-RELATED"/>
    <property type="match status" value="1"/>
</dbReference>
<dbReference type="InterPro" id="IPR029017">
    <property type="entry name" value="Enolase-like_N"/>
</dbReference>
<dbReference type="RefSeq" id="WP_222509570.1">
    <property type="nucleotide sequence ID" value="NZ_JAHVJA010000011.1"/>
</dbReference>
<protein>
    <submittedName>
        <fullName evidence="3">Mandelate racemase</fullName>
    </submittedName>
</protein>
<dbReference type="InterPro" id="IPR029065">
    <property type="entry name" value="Enolase_C-like"/>
</dbReference>
<organism evidence="3 4">
    <name type="scientific">Leisingera daeponensis</name>
    <dbReference type="NCBI Taxonomy" id="405746"/>
    <lineage>
        <taxon>Bacteria</taxon>
        <taxon>Pseudomonadati</taxon>
        <taxon>Pseudomonadota</taxon>
        <taxon>Alphaproteobacteria</taxon>
        <taxon>Rhodobacterales</taxon>
        <taxon>Roseobacteraceae</taxon>
        <taxon>Leisingera</taxon>
    </lineage>
</organism>
<feature type="region of interest" description="Disordered" evidence="1">
    <location>
        <begin position="329"/>
        <end position="355"/>
    </location>
</feature>
<dbReference type="Proteomes" id="UP000766629">
    <property type="component" value="Unassembled WGS sequence"/>
</dbReference>
<evidence type="ECO:0000313" key="4">
    <source>
        <dbReference type="Proteomes" id="UP000766629"/>
    </source>
</evidence>
<comment type="caution">
    <text evidence="3">The sequence shown here is derived from an EMBL/GenBank/DDBJ whole genome shotgun (WGS) entry which is preliminary data.</text>
</comment>
<dbReference type="SUPFAM" id="SSF51604">
    <property type="entry name" value="Enolase C-terminal domain-like"/>
    <property type="match status" value="1"/>
</dbReference>
<evidence type="ECO:0000256" key="1">
    <source>
        <dbReference type="SAM" id="MobiDB-lite"/>
    </source>
</evidence>
<dbReference type="InterPro" id="IPR018110">
    <property type="entry name" value="Mandel_Rmase/mucon_lact_enz_CS"/>
</dbReference>
<reference evidence="3 4" key="1">
    <citation type="submission" date="2021-06" db="EMBL/GenBank/DDBJ databases">
        <title>50 bacteria genomes isolated from Dapeng, Shenzhen, China.</title>
        <authorList>
            <person name="Zheng W."/>
            <person name="Yu S."/>
            <person name="Huang Y."/>
        </authorList>
    </citation>
    <scope>NUCLEOTIDE SEQUENCE [LARGE SCALE GENOMIC DNA]</scope>
    <source>
        <strain evidence="3 4">DP1N14-2</strain>
    </source>
</reference>
<name>A0ABS7NKS1_9RHOB</name>
<dbReference type="SFLD" id="SFLDG00180">
    <property type="entry name" value="muconate_cycloisomerase"/>
    <property type="match status" value="1"/>
</dbReference>
<sequence length="367" mass="39077">MKITRITAWEVPLTSHETYYMAEGKTCDTTLSVVLRLDTNSGLSGWGEVCPIPHYLPAYAKGVIPALEEMAPVLIGADPVGPDALMERLNKHLIGHDYAKSAIDTALWDLTAQAAGLPLYALLGGRAAEDMPLYHSITCVAPEDMARMAREAHDLGMRQFQVKLGADKDWQADVARLTLVRETVGAGPLVYGDWNCGADALTATRAGRAVQHLDIMLEQPCATIAECAHVRAATGLPMKLDESAHDIHSILAGHQAGCMDAAALKLSKMGGLSAMRRTRDLCLALGTQMCIEDTWGSDITTAALLHLAASTPARGLMNTCDLSHYVGPRLDPSAPSRRNGRIAPPEGAGLGVTPDADALGQAKTIID</sequence>
<gene>
    <name evidence="3" type="ORF">KUV26_19010</name>
</gene>
<dbReference type="InterPro" id="IPR036849">
    <property type="entry name" value="Enolase-like_C_sf"/>
</dbReference>
<dbReference type="Gene3D" id="3.30.390.10">
    <property type="entry name" value="Enolase-like, N-terminal domain"/>
    <property type="match status" value="1"/>
</dbReference>
<evidence type="ECO:0000259" key="2">
    <source>
        <dbReference type="SMART" id="SM00922"/>
    </source>
</evidence>
<evidence type="ECO:0000313" key="3">
    <source>
        <dbReference type="EMBL" id="MBY6141536.1"/>
    </source>
</evidence>
<dbReference type="Pfam" id="PF02746">
    <property type="entry name" value="MR_MLE_N"/>
    <property type="match status" value="1"/>
</dbReference>
<dbReference type="Gene3D" id="3.20.20.120">
    <property type="entry name" value="Enolase-like C-terminal domain"/>
    <property type="match status" value="1"/>
</dbReference>
<dbReference type="SUPFAM" id="SSF54826">
    <property type="entry name" value="Enolase N-terminal domain-like"/>
    <property type="match status" value="1"/>
</dbReference>